<dbReference type="Proteomes" id="UP000807469">
    <property type="component" value="Unassembled WGS sequence"/>
</dbReference>
<sequence>DHWEIILEQFLAKDKFQCDAWKDEVQNLLLFAGLFSAVVTAFAVESYKTLQPDPNTTMITLLARITAESTANGVQPPASFSPSSTSIHINIFWFSSLILSLTTVIIGIVSLQWLREHQRYTEPLTSKQALAVFHLRSTALKKWGISHIFTTLPLILQAAVVLFFIGLGEFLFVLSPTVAIPAFVLIGLPVMFLIATTILPTIQLFFTAFRLSFDSSIPTQCAYKSPQSMGLFTLLPGGNSDTKPSLSTSSLYSMF</sequence>
<dbReference type="InterPro" id="IPR045338">
    <property type="entry name" value="DUF6535"/>
</dbReference>
<feature type="domain" description="DUF6535" evidence="2">
    <location>
        <begin position="3"/>
        <end position="172"/>
    </location>
</feature>
<feature type="transmembrane region" description="Helical" evidence="1">
    <location>
        <begin position="145"/>
        <end position="167"/>
    </location>
</feature>
<keyword evidence="1" id="KW-0812">Transmembrane</keyword>
<dbReference type="AlphaFoldDB" id="A0A9P5ZFR0"/>
<accession>A0A9P5ZFR0</accession>
<feature type="transmembrane region" description="Helical" evidence="1">
    <location>
        <begin position="25"/>
        <end position="44"/>
    </location>
</feature>
<gene>
    <name evidence="3" type="ORF">BDN70DRAFT_795525</name>
</gene>
<feature type="transmembrane region" description="Helical" evidence="1">
    <location>
        <begin position="179"/>
        <end position="206"/>
    </location>
</feature>
<evidence type="ECO:0000313" key="3">
    <source>
        <dbReference type="EMBL" id="KAF9485609.1"/>
    </source>
</evidence>
<comment type="caution">
    <text evidence="3">The sequence shown here is derived from an EMBL/GenBank/DDBJ whole genome shotgun (WGS) entry which is preliminary data.</text>
</comment>
<protein>
    <recommendedName>
        <fullName evidence="2">DUF6535 domain-containing protein</fullName>
    </recommendedName>
</protein>
<proteinExistence type="predicted"/>
<keyword evidence="1" id="KW-0472">Membrane</keyword>
<keyword evidence="4" id="KW-1185">Reference proteome</keyword>
<keyword evidence="1" id="KW-1133">Transmembrane helix</keyword>
<evidence type="ECO:0000313" key="4">
    <source>
        <dbReference type="Proteomes" id="UP000807469"/>
    </source>
</evidence>
<dbReference type="Pfam" id="PF20153">
    <property type="entry name" value="DUF6535"/>
    <property type="match status" value="1"/>
</dbReference>
<name>A0A9P5ZFR0_9AGAR</name>
<evidence type="ECO:0000259" key="2">
    <source>
        <dbReference type="Pfam" id="PF20153"/>
    </source>
</evidence>
<reference evidence="3" key="1">
    <citation type="submission" date="2020-11" db="EMBL/GenBank/DDBJ databases">
        <authorList>
            <consortium name="DOE Joint Genome Institute"/>
            <person name="Ahrendt S."/>
            <person name="Riley R."/>
            <person name="Andreopoulos W."/>
            <person name="Labutti K."/>
            <person name="Pangilinan J."/>
            <person name="Ruiz-Duenas F.J."/>
            <person name="Barrasa J.M."/>
            <person name="Sanchez-Garcia M."/>
            <person name="Camarero S."/>
            <person name="Miyauchi S."/>
            <person name="Serrano A."/>
            <person name="Linde D."/>
            <person name="Babiker R."/>
            <person name="Drula E."/>
            <person name="Ayuso-Fernandez I."/>
            <person name="Pacheco R."/>
            <person name="Padilla G."/>
            <person name="Ferreira P."/>
            <person name="Barriuso J."/>
            <person name="Kellner H."/>
            <person name="Castanera R."/>
            <person name="Alfaro M."/>
            <person name="Ramirez L."/>
            <person name="Pisabarro A.G."/>
            <person name="Kuo A."/>
            <person name="Tritt A."/>
            <person name="Lipzen A."/>
            <person name="He G."/>
            <person name="Yan M."/>
            <person name="Ng V."/>
            <person name="Cullen D."/>
            <person name="Martin F."/>
            <person name="Rosso M.-N."/>
            <person name="Henrissat B."/>
            <person name="Hibbett D."/>
            <person name="Martinez A.T."/>
            <person name="Grigoriev I.V."/>
        </authorList>
    </citation>
    <scope>NUCLEOTIDE SEQUENCE</scope>
    <source>
        <strain evidence="3">CIRM-BRFM 674</strain>
    </source>
</reference>
<feature type="non-terminal residue" evidence="3">
    <location>
        <position position="1"/>
    </location>
</feature>
<organism evidence="3 4">
    <name type="scientific">Pholiota conissans</name>
    <dbReference type="NCBI Taxonomy" id="109636"/>
    <lineage>
        <taxon>Eukaryota</taxon>
        <taxon>Fungi</taxon>
        <taxon>Dikarya</taxon>
        <taxon>Basidiomycota</taxon>
        <taxon>Agaricomycotina</taxon>
        <taxon>Agaricomycetes</taxon>
        <taxon>Agaricomycetidae</taxon>
        <taxon>Agaricales</taxon>
        <taxon>Agaricineae</taxon>
        <taxon>Strophariaceae</taxon>
        <taxon>Pholiota</taxon>
    </lineage>
</organism>
<evidence type="ECO:0000256" key="1">
    <source>
        <dbReference type="SAM" id="Phobius"/>
    </source>
</evidence>
<dbReference type="EMBL" id="MU155134">
    <property type="protein sequence ID" value="KAF9485609.1"/>
    <property type="molecule type" value="Genomic_DNA"/>
</dbReference>
<feature type="transmembrane region" description="Helical" evidence="1">
    <location>
        <begin position="91"/>
        <end position="114"/>
    </location>
</feature>
<dbReference type="OrthoDB" id="3235960at2759"/>